<dbReference type="CDD" id="cd00160">
    <property type="entry name" value="RhoGEF"/>
    <property type="match status" value="1"/>
</dbReference>
<feature type="compositionally biased region" description="Low complexity" evidence="3">
    <location>
        <begin position="29"/>
        <end position="48"/>
    </location>
</feature>
<evidence type="ECO:0000259" key="6">
    <source>
        <dbReference type="PROSITE" id="PS50219"/>
    </source>
</evidence>
<name>A0A162JT80_METRR</name>
<feature type="region of interest" description="Disordered" evidence="3">
    <location>
        <begin position="704"/>
        <end position="760"/>
    </location>
</feature>
<dbReference type="OMA" id="DMFYHPG"/>
<dbReference type="InterPro" id="IPR057283">
    <property type="entry name" value="RGF3_WH"/>
</dbReference>
<dbReference type="Proteomes" id="UP000243498">
    <property type="component" value="Unassembled WGS sequence"/>
</dbReference>
<dbReference type="Pfam" id="PF15405">
    <property type="entry name" value="PH_5"/>
    <property type="match status" value="1"/>
</dbReference>
<evidence type="ECO:0000313" key="8">
    <source>
        <dbReference type="Proteomes" id="UP000243498"/>
    </source>
</evidence>
<feature type="compositionally biased region" description="Polar residues" evidence="3">
    <location>
        <begin position="333"/>
        <end position="355"/>
    </location>
</feature>
<feature type="region of interest" description="Disordered" evidence="3">
    <location>
        <begin position="1268"/>
        <end position="1292"/>
    </location>
</feature>
<dbReference type="PROSITE" id="PS50219">
    <property type="entry name" value="CNH"/>
    <property type="match status" value="1"/>
</dbReference>
<dbReference type="SMART" id="SM00325">
    <property type="entry name" value="RhoGEF"/>
    <property type="match status" value="1"/>
</dbReference>
<feature type="compositionally biased region" description="Polar residues" evidence="3">
    <location>
        <begin position="1280"/>
        <end position="1292"/>
    </location>
</feature>
<dbReference type="InterPro" id="IPR001180">
    <property type="entry name" value="CNH_dom"/>
</dbReference>
<dbReference type="PANTHER" id="PTHR46572:SF1">
    <property type="entry name" value="RHO1 GUANINE NUCLEOTIDE EXCHANGE FACTOR TUS1"/>
    <property type="match status" value="1"/>
</dbReference>
<feature type="compositionally biased region" description="Acidic residues" evidence="3">
    <location>
        <begin position="456"/>
        <end position="468"/>
    </location>
</feature>
<feature type="domain" description="CNH" evidence="6">
    <location>
        <begin position="1403"/>
        <end position="1711"/>
    </location>
</feature>
<protein>
    <submittedName>
        <fullName evidence="7">Rho guanyl nucleotide exchange factor</fullName>
    </submittedName>
</protein>
<feature type="compositionally biased region" description="Low complexity" evidence="3">
    <location>
        <begin position="220"/>
        <end position="231"/>
    </location>
</feature>
<sequence length="1767" mass="194932">MSFRGDDQRRYGSVPPVQYAVAGQHHDQQATQQDMQQGTQQGMQQGTGPFAVGRRPSFNTGDEAGYYTQNHRRAPSLEHGDRAGEDELFIASPVGRGNPPASRYASASSVMTGYQHQHQDPTPPTPLQSSYNPQTFAPSNSGFQRSQSATLPYHSAQRFSTSSAGSYHTPSPPATNYTPQAYNPAAYAATNPVTQRQPTYHGHGYAAHDQGYAVGVGTAGSPSYGHSPSPSQTATFPQPMRSPSFSSGFQQSIPNSPSSFTGSNPLSQTSTYDPSNYHPSTHHSFGSNGVASYPTPTVQNQTPYSVSSHIPVGSNYTASNDHHSYHNRHRSDSQTSPGTSPYMRPQSSSGLQRHPTNAPLPNRPMEDVPEEINSWDEYGRSVAHDEENRERIAQETIMQDIEAELGGAGYITQREPSPIDGPAFDEQIQHSRGHSSVSTHSPESRLGRASSQPRFDDDDDDDDDDDPEGTAGVLAMQQAELDDQRFGGGTFMYSGTGLGPTAPPPASMSGTTTSQSNLTAPLPEELNHGSESDFGGMDLGMLSGGYAGTLAYGADIGSPSTSSSMQDGPRPLPTPGYYNSLRDTYDNPVAFHNAEMDYGGTGGLQAPEAHRLSFDEGREERVSIHSQHSGTESPTKDDYQELFYHPGLSNRPLPALPPGPGSDSSSMLSVHNSVRSQHQHSQSVNADARYYQADGPDTFYQQAGQQTLHPERSVSLGGHSHTPQVQAPARSRTDAAEERRKTNRHHQITHQGSTFDYDAAPPAGSGAFDSITLPSGRKKRLVPSKLTSCDFDDCKAPWALSHIESWIRSMGEGEPDLKEKAIEEAITNLFVFKIPTINVADAEALSSQVVSGMLESQVLLPDEEWVKFGDGHISGVLWQLTGSGCYAPKLHDVEISGRCYSYYCTRTLKKVDLEVFSEGVQGADAWHIFFKLTKDAVESKPKKEVERQNILHEIVTGEENYIKQLDIFRRLYRDDLRTRDPPIIHPDKRDKFLSAVFGMLDTVVHINKDHLLAQLKYRQQEQGPWIVGFSDLFREWIRKAKSVYTEYAIGYPRAAYMVRKEADRNLLFKRFLEDKQKHKLSAKQDWTHFLITPVQRLQRYILLLQSVEHKMIGDSEEKTNLQKAILEIQTVTLECDAKVAETNKRVQMMELDRMLVLRPGFQSVLNLDHLGRVLIMQGELQRMGSKGMRWVESHALLFDHYLILAKVVIPKDGKGERKYDVSREPIPMPLLFLESMNDEPVMRQKGLTAPLGRTTAAPVGAQLNKVVSNGAGRPGLEHTPTGSSGASLVPTTSNDTEGKILYPFKVKHLGHEVYTLYASSARDRLDWCNSIIEAKTRHAKALYAQNAEPFRLRVLADAAFHYDAGSTYVRASGVPVKGTPLDRAIQDLEKVLGSAQGIAAVCRAQVNCATAFSAFGKPVIAIGTEYGVFISDPSNPRGWVRSVQVSRVTQIAVLEEFSVCLIIADRSLVCYPLDVIAPVSEFAAPVNDNTRRAPQRLAKDVTYFATARMKDRILVFYKRKEGLHTSFKVLEPIFHKATEKKSRLFGGRKSTGGSTDTFRDFDEFYLPTECFSLSIFQTYIAVATSKGVEMLTLDKKQPMSIPDLKAPAIANIAGRIRDQRPLGMFRLNENEFIVTYEDCAVYVDKHGDVSRTLIMEYTGKQKKARGATMYGQYLLLFNEDYVEVRNADNGRLRQIIAGRDVRVIDFGIRGPTGGNAVQSQQTYGANGQALLAGDTSKGSVKIAMCHPELPGRQVVLEMLLNDGHSEG</sequence>
<dbReference type="InterPro" id="IPR011993">
    <property type="entry name" value="PH-like_dom_sf"/>
</dbReference>
<reference evidence="7 8" key="1">
    <citation type="journal article" date="2016" name="Genome Biol. Evol.">
        <title>Divergent and convergent evolution of fungal pathogenicity.</title>
        <authorList>
            <person name="Shang Y."/>
            <person name="Xiao G."/>
            <person name="Zheng P."/>
            <person name="Cen K."/>
            <person name="Zhan S."/>
            <person name="Wang C."/>
        </authorList>
    </citation>
    <scope>NUCLEOTIDE SEQUENCE [LARGE SCALE GENOMIC DNA]</scope>
    <source>
        <strain evidence="7 8">RCEF 4871</strain>
    </source>
</reference>
<dbReference type="Pfam" id="PF23582">
    <property type="entry name" value="WHD_RGF3"/>
    <property type="match status" value="1"/>
</dbReference>
<evidence type="ECO:0000256" key="2">
    <source>
        <dbReference type="ARBA" id="ARBA00022658"/>
    </source>
</evidence>
<keyword evidence="2" id="KW-0344">Guanine-nucleotide releasing factor</keyword>
<feature type="region of interest" description="Disordered" evidence="3">
    <location>
        <begin position="486"/>
        <end position="530"/>
    </location>
</feature>
<feature type="compositionally biased region" description="Basic and acidic residues" evidence="3">
    <location>
        <begin position="1"/>
        <end position="10"/>
    </location>
</feature>
<dbReference type="STRING" id="1081105.A0A162JT80"/>
<dbReference type="Pfam" id="PF00621">
    <property type="entry name" value="RhoGEF"/>
    <property type="match status" value="1"/>
</dbReference>
<feature type="region of interest" description="Disordered" evidence="3">
    <location>
        <begin position="614"/>
        <end position="684"/>
    </location>
</feature>
<feature type="region of interest" description="Disordered" evidence="3">
    <location>
        <begin position="217"/>
        <end position="368"/>
    </location>
</feature>
<dbReference type="InterPro" id="IPR052233">
    <property type="entry name" value="Rho-type_GEFs"/>
</dbReference>
<dbReference type="SUPFAM" id="SSF48065">
    <property type="entry name" value="DBL homology domain (DH-domain)"/>
    <property type="match status" value="1"/>
</dbReference>
<feature type="compositionally biased region" description="Polar residues" evidence="3">
    <location>
        <begin position="105"/>
        <end position="114"/>
    </location>
</feature>
<keyword evidence="8" id="KW-1185">Reference proteome</keyword>
<feature type="compositionally biased region" description="Basic and acidic residues" evidence="3">
    <location>
        <begin position="614"/>
        <end position="623"/>
    </location>
</feature>
<accession>A0A162JT80</accession>
<feature type="compositionally biased region" description="Polar residues" evidence="3">
    <location>
        <begin position="624"/>
        <end position="633"/>
    </location>
</feature>
<dbReference type="GO" id="GO:0005085">
    <property type="term" value="F:guanyl-nucleotide exchange factor activity"/>
    <property type="evidence" value="ECO:0007669"/>
    <property type="project" value="UniProtKB-KW"/>
</dbReference>
<evidence type="ECO:0000256" key="3">
    <source>
        <dbReference type="SAM" id="MobiDB-lite"/>
    </source>
</evidence>
<feature type="compositionally biased region" description="Polar residues" evidence="3">
    <location>
        <begin position="508"/>
        <end position="519"/>
    </location>
</feature>
<dbReference type="PROSITE" id="PS50003">
    <property type="entry name" value="PH_DOMAIN"/>
    <property type="match status" value="1"/>
</dbReference>
<feature type="region of interest" description="Disordered" evidence="3">
    <location>
        <begin position="91"/>
        <end position="147"/>
    </location>
</feature>
<gene>
    <name evidence="7" type="ORF">NOR_02639</name>
</gene>
<dbReference type="Gene3D" id="1.20.900.10">
    <property type="entry name" value="Dbl homology (DH) domain"/>
    <property type="match status" value="1"/>
</dbReference>
<feature type="region of interest" description="Disordered" evidence="3">
    <location>
        <begin position="1"/>
        <end position="79"/>
    </location>
</feature>
<keyword evidence="1" id="KW-0597">Phosphoprotein</keyword>
<organism evidence="7 8">
    <name type="scientific">Metarhizium rileyi (strain RCEF 4871)</name>
    <name type="common">Nomuraea rileyi</name>
    <dbReference type="NCBI Taxonomy" id="1649241"/>
    <lineage>
        <taxon>Eukaryota</taxon>
        <taxon>Fungi</taxon>
        <taxon>Dikarya</taxon>
        <taxon>Ascomycota</taxon>
        <taxon>Pezizomycotina</taxon>
        <taxon>Sordariomycetes</taxon>
        <taxon>Hypocreomycetidae</taxon>
        <taxon>Hypocreales</taxon>
        <taxon>Clavicipitaceae</taxon>
        <taxon>Metarhizium</taxon>
    </lineage>
</organism>
<dbReference type="InterPro" id="IPR041675">
    <property type="entry name" value="PH_5"/>
</dbReference>
<dbReference type="Pfam" id="PF00780">
    <property type="entry name" value="CNH"/>
    <property type="match status" value="1"/>
</dbReference>
<feature type="region of interest" description="Disordered" evidence="3">
    <location>
        <begin position="411"/>
        <end position="470"/>
    </location>
</feature>
<evidence type="ECO:0000313" key="7">
    <source>
        <dbReference type="EMBL" id="OAA47003.1"/>
    </source>
</evidence>
<feature type="compositionally biased region" description="Polar residues" evidence="3">
    <location>
        <begin position="232"/>
        <end position="319"/>
    </location>
</feature>
<feature type="domain" description="PH" evidence="4">
    <location>
        <begin position="1173"/>
        <end position="1336"/>
    </location>
</feature>
<proteinExistence type="predicted"/>
<evidence type="ECO:0000259" key="4">
    <source>
        <dbReference type="PROSITE" id="PS50003"/>
    </source>
</evidence>
<evidence type="ECO:0000256" key="1">
    <source>
        <dbReference type="ARBA" id="ARBA00022553"/>
    </source>
</evidence>
<feature type="region of interest" description="Disordered" evidence="3">
    <location>
        <begin position="161"/>
        <end position="180"/>
    </location>
</feature>
<comment type="caution">
    <text evidence="7">The sequence shown here is derived from an EMBL/GenBank/DDBJ whole genome shotgun (WGS) entry which is preliminary data.</text>
</comment>
<feature type="compositionally biased region" description="Polar residues" evidence="3">
    <location>
        <begin position="129"/>
        <end position="147"/>
    </location>
</feature>
<dbReference type="EMBL" id="AZHC01000006">
    <property type="protein sequence ID" value="OAA47003.1"/>
    <property type="molecule type" value="Genomic_DNA"/>
</dbReference>
<dbReference type="SMART" id="SM00233">
    <property type="entry name" value="PH"/>
    <property type="match status" value="1"/>
</dbReference>
<dbReference type="SUPFAM" id="SSF50729">
    <property type="entry name" value="PH domain-like"/>
    <property type="match status" value="1"/>
</dbReference>
<dbReference type="InterPro" id="IPR000219">
    <property type="entry name" value="DH_dom"/>
</dbReference>
<dbReference type="OrthoDB" id="660555at2759"/>
<evidence type="ECO:0000259" key="5">
    <source>
        <dbReference type="PROSITE" id="PS50010"/>
    </source>
</evidence>
<dbReference type="InterPro" id="IPR035899">
    <property type="entry name" value="DBL_dom_sf"/>
</dbReference>
<dbReference type="SMART" id="SM00036">
    <property type="entry name" value="CNH"/>
    <property type="match status" value="1"/>
</dbReference>
<feature type="domain" description="DH" evidence="5">
    <location>
        <begin position="946"/>
        <end position="1138"/>
    </location>
</feature>
<dbReference type="PANTHER" id="PTHR46572">
    <property type="entry name" value="RHO1 GDP-GTP EXCHANGE PROTEIN 1-RELATED"/>
    <property type="match status" value="1"/>
</dbReference>
<dbReference type="InterPro" id="IPR001849">
    <property type="entry name" value="PH_domain"/>
</dbReference>
<dbReference type="PROSITE" id="PS50010">
    <property type="entry name" value="DH_2"/>
    <property type="match status" value="1"/>
</dbReference>
<feature type="compositionally biased region" description="Low complexity" evidence="3">
    <location>
        <begin position="669"/>
        <end position="684"/>
    </location>
</feature>
<feature type="compositionally biased region" description="Basic and acidic residues" evidence="3">
    <location>
        <begin position="731"/>
        <end position="740"/>
    </location>
</feature>
<dbReference type="Gene3D" id="2.30.29.30">
    <property type="entry name" value="Pleckstrin-homology domain (PH domain)/Phosphotyrosine-binding domain (PTB)"/>
    <property type="match status" value="1"/>
</dbReference>